<reference evidence="3 4" key="1">
    <citation type="submission" date="2018-06" db="EMBL/GenBank/DDBJ databases">
        <authorList>
            <consortium name="Pathogen Informatics"/>
            <person name="Doyle S."/>
        </authorList>
    </citation>
    <scope>NUCLEOTIDE SEQUENCE [LARGE SCALE GENOMIC DNA]</scope>
    <source>
        <strain evidence="3 4">NCTC13156</strain>
    </source>
</reference>
<dbReference type="EC" id="2.4.1.-" evidence="3"/>
<keyword evidence="1 3" id="KW-0328">Glycosyltransferase</keyword>
<name>A0A377Q1H3_9HELI</name>
<evidence type="ECO:0000256" key="1">
    <source>
        <dbReference type="ARBA" id="ARBA00022676"/>
    </source>
</evidence>
<protein>
    <submittedName>
        <fullName evidence="3">Glycosyl transferase family 9</fullName>
        <ecNumber evidence="3">2.4.1.-</ecNumber>
    </submittedName>
</protein>
<dbReference type="Pfam" id="PF01075">
    <property type="entry name" value="Glyco_transf_9"/>
    <property type="match status" value="1"/>
</dbReference>
<dbReference type="Proteomes" id="UP000255269">
    <property type="component" value="Unassembled WGS sequence"/>
</dbReference>
<dbReference type="PANTHER" id="PTHR30160">
    <property type="entry name" value="TETRAACYLDISACCHARIDE 4'-KINASE-RELATED"/>
    <property type="match status" value="1"/>
</dbReference>
<dbReference type="AlphaFoldDB" id="A0A377Q1H3"/>
<sequence length="320" mass="36381">MKILIIKLGYSETLDAEMGKVVSLGDVVRCTVVLEALKQKYPNSRITWLVAPEAVPLVIDNPYLDRVLVWDEFTAFVLMREQFDMVVNLEKIHGVCALADMIQAWEKVGFRFDVVSGNYSAYERSVGATNYIQDKASGKKSHEIWQKVIVEMVGCEWNEQEYSLGYQPKPKEKCQVGLNYQVGSKWPTKAMKKERWKELADLLAKRQISFSWQQGMNNLYDYMDWIAGCDVLVTHDSLGVHLALAMKKNVVVLFGATSGEEIYYYGRGVSVYPKSMGLSGYECIPCYNPICDKSVHCMDMIELKEVLDNIVKFMEGGGLR</sequence>
<organism evidence="3 4">
    <name type="scientific">Helicobacter pullorum</name>
    <dbReference type="NCBI Taxonomy" id="35818"/>
    <lineage>
        <taxon>Bacteria</taxon>
        <taxon>Pseudomonadati</taxon>
        <taxon>Campylobacterota</taxon>
        <taxon>Epsilonproteobacteria</taxon>
        <taxon>Campylobacterales</taxon>
        <taxon>Helicobacteraceae</taxon>
        <taxon>Helicobacter</taxon>
    </lineage>
</organism>
<dbReference type="GO" id="GO:0009244">
    <property type="term" value="P:lipopolysaccharide core region biosynthetic process"/>
    <property type="evidence" value="ECO:0007669"/>
    <property type="project" value="TreeGrafter"/>
</dbReference>
<dbReference type="Gene3D" id="3.40.50.2000">
    <property type="entry name" value="Glycogen Phosphorylase B"/>
    <property type="match status" value="2"/>
</dbReference>
<evidence type="ECO:0000313" key="3">
    <source>
        <dbReference type="EMBL" id="STQ88321.1"/>
    </source>
</evidence>
<dbReference type="RefSeq" id="WP_115057016.1">
    <property type="nucleotide sequence ID" value="NZ_UGJF01000001.1"/>
</dbReference>
<evidence type="ECO:0000313" key="4">
    <source>
        <dbReference type="Proteomes" id="UP000255269"/>
    </source>
</evidence>
<dbReference type="InterPro" id="IPR002201">
    <property type="entry name" value="Glyco_trans_9"/>
</dbReference>
<dbReference type="PANTHER" id="PTHR30160:SF1">
    <property type="entry name" value="LIPOPOLYSACCHARIDE 1,2-N-ACETYLGLUCOSAMINETRANSFERASE-RELATED"/>
    <property type="match status" value="1"/>
</dbReference>
<dbReference type="SUPFAM" id="SSF53756">
    <property type="entry name" value="UDP-Glycosyltransferase/glycogen phosphorylase"/>
    <property type="match status" value="1"/>
</dbReference>
<dbReference type="GO" id="GO:0005829">
    <property type="term" value="C:cytosol"/>
    <property type="evidence" value="ECO:0007669"/>
    <property type="project" value="TreeGrafter"/>
</dbReference>
<accession>A0A377Q1H3</accession>
<gene>
    <name evidence="3" type="ORF">NCTC13156_01158</name>
</gene>
<dbReference type="EMBL" id="UGJF01000001">
    <property type="protein sequence ID" value="STQ88321.1"/>
    <property type="molecule type" value="Genomic_DNA"/>
</dbReference>
<dbReference type="InterPro" id="IPR051199">
    <property type="entry name" value="LPS_LOS_Heptosyltrfase"/>
</dbReference>
<keyword evidence="2 3" id="KW-0808">Transferase</keyword>
<proteinExistence type="predicted"/>
<dbReference type="GO" id="GO:0008713">
    <property type="term" value="F:ADP-heptose-lipopolysaccharide heptosyltransferase activity"/>
    <property type="evidence" value="ECO:0007669"/>
    <property type="project" value="TreeGrafter"/>
</dbReference>
<dbReference type="CDD" id="cd03789">
    <property type="entry name" value="GT9_LPS_heptosyltransferase"/>
    <property type="match status" value="1"/>
</dbReference>
<evidence type="ECO:0000256" key="2">
    <source>
        <dbReference type="ARBA" id="ARBA00022679"/>
    </source>
</evidence>